<protein>
    <submittedName>
        <fullName evidence="2">Uncharacterized protein</fullName>
    </submittedName>
</protein>
<feature type="compositionally biased region" description="Polar residues" evidence="1">
    <location>
        <begin position="77"/>
        <end position="91"/>
    </location>
</feature>
<evidence type="ECO:0000313" key="2">
    <source>
        <dbReference type="EMBL" id="WOL13697.1"/>
    </source>
</evidence>
<evidence type="ECO:0000313" key="3">
    <source>
        <dbReference type="Proteomes" id="UP001327560"/>
    </source>
</evidence>
<dbReference type="AlphaFoldDB" id="A0AAQ3KY05"/>
<dbReference type="EMBL" id="CP136896">
    <property type="protein sequence ID" value="WOL13697.1"/>
    <property type="molecule type" value="Genomic_DNA"/>
</dbReference>
<keyword evidence="3" id="KW-1185">Reference proteome</keyword>
<gene>
    <name evidence="2" type="ORF">Cni_G22473</name>
</gene>
<organism evidence="2 3">
    <name type="scientific">Canna indica</name>
    <name type="common">Indian-shot</name>
    <dbReference type="NCBI Taxonomy" id="4628"/>
    <lineage>
        <taxon>Eukaryota</taxon>
        <taxon>Viridiplantae</taxon>
        <taxon>Streptophyta</taxon>
        <taxon>Embryophyta</taxon>
        <taxon>Tracheophyta</taxon>
        <taxon>Spermatophyta</taxon>
        <taxon>Magnoliopsida</taxon>
        <taxon>Liliopsida</taxon>
        <taxon>Zingiberales</taxon>
        <taxon>Cannaceae</taxon>
        <taxon>Canna</taxon>
    </lineage>
</organism>
<reference evidence="2 3" key="1">
    <citation type="submission" date="2023-10" db="EMBL/GenBank/DDBJ databases">
        <title>Chromosome-scale genome assembly provides insights into flower coloration mechanisms of Canna indica.</title>
        <authorList>
            <person name="Li C."/>
        </authorList>
    </citation>
    <scope>NUCLEOTIDE SEQUENCE [LARGE SCALE GENOMIC DNA]</scope>
    <source>
        <tissue evidence="2">Flower</tissue>
    </source>
</reference>
<feature type="region of interest" description="Disordered" evidence="1">
    <location>
        <begin position="50"/>
        <end position="91"/>
    </location>
</feature>
<name>A0AAQ3KY05_9LILI</name>
<proteinExistence type="predicted"/>
<evidence type="ECO:0000256" key="1">
    <source>
        <dbReference type="SAM" id="MobiDB-lite"/>
    </source>
</evidence>
<sequence>MELWPFSVTSSLRWPHSFSHSPLPLHFTTLDGTLAALALWEVNSPFHCPRGAQRRESPLPVGSRASKRRRGKVLLFQRSSRPETQSSTNRPTRFLLRKLDWRRSKRS</sequence>
<accession>A0AAQ3KY05</accession>
<dbReference type="Proteomes" id="UP001327560">
    <property type="component" value="Chromosome 7"/>
</dbReference>